<gene>
    <name evidence="1" type="ORF">AWL63_15060</name>
</gene>
<dbReference type="Proteomes" id="UP000094256">
    <property type="component" value="Chromosome"/>
</dbReference>
<dbReference type="EMBL" id="CP014168">
    <property type="protein sequence ID" value="AOH85077.1"/>
    <property type="molecule type" value="Genomic_DNA"/>
</dbReference>
<dbReference type="KEGG" id="span:AWL63_15060"/>
<name>A0A1B3ZCC3_9SPHN</name>
<dbReference type="AlphaFoldDB" id="A0A1B3ZCC3"/>
<sequence>MRRRPVSRARVGNSFASLFNRALLSLEQQMIHHRGKVCSHCHTGSGGISLAQCSKNRIMLLDYRSHIGSTGFVMEERAFGRRRADAPKFFNRHLYRRITRRLGNYEMERSVSIFCCVKRGVFDLFNKFLKFSQFVVTDVYGSKSRGLSFKNHACLSQLEGCYRKLRTIVAVSGQPAHKRSGTYANFNETLNFQCDQRLSDGGTAHVMFYRKLPFGGESIADFVASGGHLVDQHPSQPLIQPFAICR</sequence>
<evidence type="ECO:0000313" key="1">
    <source>
        <dbReference type="EMBL" id="AOH85077.1"/>
    </source>
</evidence>
<reference evidence="1 2" key="1">
    <citation type="submission" date="2016-01" db="EMBL/GenBank/DDBJ databases">
        <title>Complete genome and mega plasmid sequence of Sphingomonas panacis DCY99 elicits systemic resistance in rice to Xanthomonas oryzae.</title>
        <authorList>
            <person name="Kim Y.J."/>
            <person name="Yang D.C."/>
            <person name="Sing P."/>
        </authorList>
    </citation>
    <scope>NUCLEOTIDE SEQUENCE [LARGE SCALE GENOMIC DNA]</scope>
    <source>
        <strain evidence="1 2">DCY99</strain>
    </source>
</reference>
<proteinExistence type="predicted"/>
<accession>A0A1B3ZCC3</accession>
<organism evidence="1 2">
    <name type="scientific">Sphingomonas panacis</name>
    <dbReference type="NCBI Taxonomy" id="1560345"/>
    <lineage>
        <taxon>Bacteria</taxon>
        <taxon>Pseudomonadati</taxon>
        <taxon>Pseudomonadota</taxon>
        <taxon>Alphaproteobacteria</taxon>
        <taxon>Sphingomonadales</taxon>
        <taxon>Sphingomonadaceae</taxon>
        <taxon>Sphingomonas</taxon>
    </lineage>
</organism>
<keyword evidence="2" id="KW-1185">Reference proteome</keyword>
<evidence type="ECO:0000313" key="2">
    <source>
        <dbReference type="Proteomes" id="UP000094256"/>
    </source>
</evidence>
<protein>
    <submittedName>
        <fullName evidence="1">Uncharacterized protein</fullName>
    </submittedName>
</protein>
<dbReference type="STRING" id="1560345.AWL63_15060"/>